<keyword evidence="1" id="KW-0812">Transmembrane</keyword>
<gene>
    <name evidence="2" type="ORF">AKO1_004917</name>
</gene>
<dbReference type="EMBL" id="JAOPGA020001024">
    <property type="protein sequence ID" value="KAL0484145.1"/>
    <property type="molecule type" value="Genomic_DNA"/>
</dbReference>
<proteinExistence type="predicted"/>
<protein>
    <recommendedName>
        <fullName evidence="4">PRA1 family protein</fullName>
    </recommendedName>
</protein>
<reference evidence="2 3" key="1">
    <citation type="submission" date="2024-03" db="EMBL/GenBank/DDBJ databases">
        <title>The Acrasis kona genome and developmental transcriptomes reveal deep origins of eukaryotic multicellular pathways.</title>
        <authorList>
            <person name="Sheikh S."/>
            <person name="Fu C.-J."/>
            <person name="Brown M.W."/>
            <person name="Baldauf S.L."/>
        </authorList>
    </citation>
    <scope>NUCLEOTIDE SEQUENCE [LARGE SCALE GENOMIC DNA]</scope>
    <source>
        <strain evidence="2 3">ATCC MYA-3509</strain>
    </source>
</reference>
<dbReference type="Proteomes" id="UP001431209">
    <property type="component" value="Unassembled WGS sequence"/>
</dbReference>
<keyword evidence="1" id="KW-1133">Transmembrane helix</keyword>
<name>A0AAW2Z3V9_9EUKA</name>
<organism evidence="2 3">
    <name type="scientific">Acrasis kona</name>
    <dbReference type="NCBI Taxonomy" id="1008807"/>
    <lineage>
        <taxon>Eukaryota</taxon>
        <taxon>Discoba</taxon>
        <taxon>Heterolobosea</taxon>
        <taxon>Tetramitia</taxon>
        <taxon>Eutetramitia</taxon>
        <taxon>Acrasidae</taxon>
        <taxon>Acrasis</taxon>
    </lineage>
</organism>
<feature type="transmembrane region" description="Helical" evidence="1">
    <location>
        <begin position="142"/>
        <end position="158"/>
    </location>
</feature>
<sequence>MSSVNKKVANAKADVKRDVNSVLEIVKQEAKLSKRYYRTFLFVCGSIFLLNGLLLYFGTLCGYETNFFCVDLARFYGFREGRNTHLQRSAGLMCLIIATLNFAGIIYSDHLGVLLLSAVSNLFVVVHYSLETTYFQDIRIEFLFLFGFFLLMNLIWTFREVHKARTKVVVVNK</sequence>
<keyword evidence="3" id="KW-1185">Reference proteome</keyword>
<accession>A0AAW2Z3V9</accession>
<evidence type="ECO:0000313" key="3">
    <source>
        <dbReference type="Proteomes" id="UP001431209"/>
    </source>
</evidence>
<feature type="transmembrane region" description="Helical" evidence="1">
    <location>
        <begin position="89"/>
        <end position="106"/>
    </location>
</feature>
<evidence type="ECO:0000256" key="1">
    <source>
        <dbReference type="SAM" id="Phobius"/>
    </source>
</evidence>
<keyword evidence="1" id="KW-0472">Membrane</keyword>
<feature type="transmembrane region" description="Helical" evidence="1">
    <location>
        <begin position="113"/>
        <end position="130"/>
    </location>
</feature>
<evidence type="ECO:0000313" key="2">
    <source>
        <dbReference type="EMBL" id="KAL0484145.1"/>
    </source>
</evidence>
<feature type="transmembrane region" description="Helical" evidence="1">
    <location>
        <begin position="36"/>
        <end position="57"/>
    </location>
</feature>
<comment type="caution">
    <text evidence="2">The sequence shown here is derived from an EMBL/GenBank/DDBJ whole genome shotgun (WGS) entry which is preliminary data.</text>
</comment>
<evidence type="ECO:0008006" key="4">
    <source>
        <dbReference type="Google" id="ProtNLM"/>
    </source>
</evidence>
<dbReference type="AlphaFoldDB" id="A0AAW2Z3V9"/>